<dbReference type="Proteomes" id="UP000325558">
    <property type="component" value="Unassembled WGS sequence"/>
</dbReference>
<gene>
    <name evidence="5" type="ORF">BDV24DRAFT_149172</name>
</gene>
<protein>
    <submittedName>
        <fullName evidence="5">Uncharacterized protein</fullName>
    </submittedName>
</protein>
<dbReference type="Gene3D" id="3.20.20.70">
    <property type="entry name" value="Aldolase class I"/>
    <property type="match status" value="1"/>
</dbReference>
<dbReference type="AlphaFoldDB" id="A0A5N6YFL3"/>
<dbReference type="CDD" id="cd04730">
    <property type="entry name" value="NPD_like"/>
    <property type="match status" value="1"/>
</dbReference>
<dbReference type="PANTHER" id="PTHR32332:SF36">
    <property type="entry name" value="2-NITROPROPANE DIOXYGENASE FAMILY, PUTATIVE (AFU_ORTHOLOGUE AFUA_4G07940)-RELATED"/>
    <property type="match status" value="1"/>
</dbReference>
<keyword evidence="3" id="KW-0560">Oxidoreductase</keyword>
<evidence type="ECO:0000256" key="1">
    <source>
        <dbReference type="ARBA" id="ARBA00022630"/>
    </source>
</evidence>
<proteinExistence type="predicted"/>
<reference evidence="5" key="1">
    <citation type="submission" date="2019-04" db="EMBL/GenBank/DDBJ databases">
        <title>Friends and foes A comparative genomics study of 23 Aspergillus species from section Flavi.</title>
        <authorList>
            <consortium name="DOE Joint Genome Institute"/>
            <person name="Kjaerbolling I."/>
            <person name="Vesth T."/>
            <person name="Frisvad J.C."/>
            <person name="Nybo J.L."/>
            <person name="Theobald S."/>
            <person name="Kildgaard S."/>
            <person name="Isbrandt T."/>
            <person name="Kuo A."/>
            <person name="Sato A."/>
            <person name="Lyhne E.K."/>
            <person name="Kogle M.E."/>
            <person name="Wiebenga A."/>
            <person name="Kun R.S."/>
            <person name="Lubbers R.J."/>
            <person name="Makela M.R."/>
            <person name="Barry K."/>
            <person name="Chovatia M."/>
            <person name="Clum A."/>
            <person name="Daum C."/>
            <person name="Haridas S."/>
            <person name="He G."/>
            <person name="LaButti K."/>
            <person name="Lipzen A."/>
            <person name="Mondo S."/>
            <person name="Riley R."/>
            <person name="Salamov A."/>
            <person name="Simmons B.A."/>
            <person name="Magnuson J.K."/>
            <person name="Henrissat B."/>
            <person name="Mortensen U.H."/>
            <person name="Larsen T.O."/>
            <person name="Devries R.P."/>
            <person name="Grigoriev I.V."/>
            <person name="Machida M."/>
            <person name="Baker S.E."/>
            <person name="Andersen M.R."/>
        </authorList>
    </citation>
    <scope>NUCLEOTIDE SEQUENCE</scope>
    <source>
        <strain evidence="5">CBS 117612</strain>
    </source>
</reference>
<evidence type="ECO:0000256" key="3">
    <source>
        <dbReference type="ARBA" id="ARBA00023002"/>
    </source>
</evidence>
<feature type="compositionally biased region" description="Polar residues" evidence="4">
    <location>
        <begin position="88"/>
        <end position="98"/>
    </location>
</feature>
<dbReference type="PANTHER" id="PTHR32332">
    <property type="entry name" value="2-NITROPROPANE DIOXYGENASE"/>
    <property type="match status" value="1"/>
</dbReference>
<accession>A0A5N6YFL3</accession>
<dbReference type="InterPro" id="IPR013785">
    <property type="entry name" value="Aldolase_TIM"/>
</dbReference>
<dbReference type="InterPro" id="IPR004136">
    <property type="entry name" value="NMO"/>
</dbReference>
<sequence length="506" mass="53198">MHTSLITVVQNPRGSFIVLNLLPYVLAVSFQLNALVSNLPYHLFQRSLPGSLATAPEGAVGYYQPPPGPVVNNAQPTETRPVVDMTASVTSTADTQGLSREPKQEPTELNGAPPVTGNPRDNFAILTGTATKTQAMMERTQAATAGRDCNYSSTQTTKMSLQTPLCSLLKIQHPVLLAGMARASGAPLAAAVSNAGGLGTVGGLGYTPEQLSEMLTELKASLRDPSLPFGVDLALPQVGGGARATNHDYTHGQLDQLIDVVISHGAKLFVSAVGVPPERVIKRLHDAGILIMNMVGAPKHAEKALKLGVDIVCAQGGEGGGHTGDIPFSVLVPAVVDVAKKYKSPLTGQPALVVAAGGINDGRSLAASLMLGAVGVWVGTRFVASEESSASQLHKEAVVGAQYGETKRTLVVSGRPLRMLPNDYIKDWEKRPQEIAQLTAKGIVPIEHDFNNDKEDIEIPYLMGDVSGIIKQIKPAGVIVQEMVQQAVEMLKTGGSYINAGPASKL</sequence>
<keyword evidence="1" id="KW-0285">Flavoprotein</keyword>
<dbReference type="Pfam" id="PF03060">
    <property type="entry name" value="NMO"/>
    <property type="match status" value="1"/>
</dbReference>
<evidence type="ECO:0000313" key="5">
    <source>
        <dbReference type="EMBL" id="KAE8344265.1"/>
    </source>
</evidence>
<organism evidence="5">
    <name type="scientific">Aspergillus arachidicola</name>
    <dbReference type="NCBI Taxonomy" id="656916"/>
    <lineage>
        <taxon>Eukaryota</taxon>
        <taxon>Fungi</taxon>
        <taxon>Dikarya</taxon>
        <taxon>Ascomycota</taxon>
        <taxon>Pezizomycotina</taxon>
        <taxon>Eurotiomycetes</taxon>
        <taxon>Eurotiomycetidae</taxon>
        <taxon>Eurotiales</taxon>
        <taxon>Aspergillaceae</taxon>
        <taxon>Aspergillus</taxon>
        <taxon>Aspergillus subgen. Circumdati</taxon>
    </lineage>
</organism>
<dbReference type="EMBL" id="ML737125">
    <property type="protein sequence ID" value="KAE8344265.1"/>
    <property type="molecule type" value="Genomic_DNA"/>
</dbReference>
<evidence type="ECO:0000256" key="2">
    <source>
        <dbReference type="ARBA" id="ARBA00022643"/>
    </source>
</evidence>
<keyword evidence="2" id="KW-0288">FMN</keyword>
<name>A0A5N6YFL3_9EURO</name>
<dbReference type="OrthoDB" id="10265891at2759"/>
<evidence type="ECO:0000256" key="4">
    <source>
        <dbReference type="SAM" id="MobiDB-lite"/>
    </source>
</evidence>
<dbReference type="SUPFAM" id="SSF51412">
    <property type="entry name" value="Inosine monophosphate dehydrogenase (IMPDH)"/>
    <property type="match status" value="1"/>
</dbReference>
<feature type="region of interest" description="Disordered" evidence="4">
    <location>
        <begin position="88"/>
        <end position="121"/>
    </location>
</feature>
<dbReference type="GO" id="GO:0018580">
    <property type="term" value="F:nitronate monooxygenase activity"/>
    <property type="evidence" value="ECO:0007669"/>
    <property type="project" value="InterPro"/>
</dbReference>